<evidence type="ECO:0000256" key="1">
    <source>
        <dbReference type="SAM" id="MobiDB-lite"/>
    </source>
</evidence>
<feature type="non-terminal residue" evidence="2">
    <location>
        <position position="531"/>
    </location>
</feature>
<organism evidence="2">
    <name type="scientific">Clastoptera arizonana</name>
    <name type="common">Arizona spittle bug</name>
    <dbReference type="NCBI Taxonomy" id="38151"/>
    <lineage>
        <taxon>Eukaryota</taxon>
        <taxon>Metazoa</taxon>
        <taxon>Ecdysozoa</taxon>
        <taxon>Arthropoda</taxon>
        <taxon>Hexapoda</taxon>
        <taxon>Insecta</taxon>
        <taxon>Pterygota</taxon>
        <taxon>Neoptera</taxon>
        <taxon>Paraneoptera</taxon>
        <taxon>Hemiptera</taxon>
        <taxon>Auchenorrhyncha</taxon>
        <taxon>Cercopoidea</taxon>
        <taxon>Clastopteridae</taxon>
        <taxon>Clastoptera</taxon>
    </lineage>
</organism>
<reference evidence="2" key="1">
    <citation type="submission" date="2015-12" db="EMBL/GenBank/DDBJ databases">
        <title>De novo transcriptome assembly of four potential Pierce s Disease insect vectors from Arizona vineyards.</title>
        <authorList>
            <person name="Tassone E.E."/>
        </authorList>
    </citation>
    <scope>NUCLEOTIDE SEQUENCE</scope>
</reference>
<dbReference type="AlphaFoldDB" id="A0A1B6E6R8"/>
<proteinExistence type="predicted"/>
<name>A0A1B6E6R8_9HEMI</name>
<sequence length="531" mass="58903">MAERKLGKSDIDDVKKVRRIEPTADDKAAFNVAGVKPSALISHKIEQNYFILGILPKEFIQEHGGDVFDYDRFRSHFQTFCSDFDHELVHNVPSFALEFAALILYTVGPESRKVKMDVTPDSSWTFKFPKFYYDNTGKPTTTVKEGKARNMLFKTVYVSTYKNKSSKYELDYGNYSTMTMSVKHASLLAVDTLRKLAVFALLQSPPVMILTPLSGAVFAREDIPKIAEELEISEADAVCMINSSCQSGSQHLENSNAACAVVCAISATKTLKEKKPKEAQSIVMKTVKQFLNKKKNFSEREFKVFSHRANGGVPKEFTYPELMKKFEAAQNKPEVATNIDRKREAMAAVLASKQTAMAVAGSRLISTAPAYEGLPSPSPFKGLTQSKLSPYEGESFEKAREPSGLLDSEGSDENDPRGSDGASKSTSGESELAQLMEIHDKFAADADEISRNLEAMILQSEEQTKAEGELEKEVRAYASKNDKRGEEAAKERLKLSRKKSKKLGVEIVAADAELKSKRMLQAEAKAKQEEA</sequence>
<evidence type="ECO:0000313" key="2">
    <source>
        <dbReference type="EMBL" id="JAS33630.1"/>
    </source>
</evidence>
<feature type="region of interest" description="Disordered" evidence="1">
    <location>
        <begin position="372"/>
        <end position="434"/>
    </location>
</feature>
<protein>
    <submittedName>
        <fullName evidence="2">Uncharacterized protein</fullName>
    </submittedName>
</protein>
<gene>
    <name evidence="2" type="ORF">g.44245</name>
</gene>
<dbReference type="EMBL" id="GEDC01003668">
    <property type="protein sequence ID" value="JAS33630.1"/>
    <property type="molecule type" value="Transcribed_RNA"/>
</dbReference>
<accession>A0A1B6E6R8</accession>